<dbReference type="PANTHER" id="PTHR33148">
    <property type="entry name" value="PLASTID MOVEMENT IMPAIRED PROTEIN-RELATED"/>
    <property type="match status" value="1"/>
</dbReference>
<gene>
    <name evidence="1" type="ORF">WN944_012832</name>
</gene>
<comment type="caution">
    <text evidence="1">The sequence shown here is derived from an EMBL/GenBank/DDBJ whole genome shotgun (WGS) entry which is preliminary data.</text>
</comment>
<dbReference type="Pfam" id="PF14009">
    <property type="entry name" value="PADRE"/>
    <property type="match status" value="1"/>
</dbReference>
<dbReference type="PANTHER" id="PTHR33148:SF33">
    <property type="entry name" value="DUF4228 DOMAIN PROTEIN"/>
    <property type="match status" value="1"/>
</dbReference>
<organism evidence="1 2">
    <name type="scientific">Citrus x changshan-huyou</name>
    <dbReference type="NCBI Taxonomy" id="2935761"/>
    <lineage>
        <taxon>Eukaryota</taxon>
        <taxon>Viridiplantae</taxon>
        <taxon>Streptophyta</taxon>
        <taxon>Embryophyta</taxon>
        <taxon>Tracheophyta</taxon>
        <taxon>Spermatophyta</taxon>
        <taxon>Magnoliopsida</taxon>
        <taxon>eudicotyledons</taxon>
        <taxon>Gunneridae</taxon>
        <taxon>Pentapetalae</taxon>
        <taxon>rosids</taxon>
        <taxon>malvids</taxon>
        <taxon>Sapindales</taxon>
        <taxon>Rutaceae</taxon>
        <taxon>Aurantioideae</taxon>
        <taxon>Citrus</taxon>
    </lineage>
</organism>
<dbReference type="EMBL" id="JBCGBO010000005">
    <property type="protein sequence ID" value="KAK9197649.1"/>
    <property type="molecule type" value="Genomic_DNA"/>
</dbReference>
<name>A0AAP0M2Y5_9ROSI</name>
<evidence type="ECO:0000313" key="2">
    <source>
        <dbReference type="Proteomes" id="UP001428341"/>
    </source>
</evidence>
<keyword evidence="2" id="KW-1185">Reference proteome</keyword>
<evidence type="ECO:0000313" key="1">
    <source>
        <dbReference type="EMBL" id="KAK9197649.1"/>
    </source>
</evidence>
<sequence>MPMHHDHVVARAHGASVLSSCRNMDVNRSLRMMCGQGGARSINLQDFAIGNCSVKGIVDTNDCPNFIRVLTDSGRILEFTSPKLAREVLENYPGYGIFPRGQASSHLADHESLVSGLFYYLLPLDKDHKLCDDVVRLRKQEEQHKKLEAECMELMDPPKMSSADFVENLATGSALEVLPSHGNGVWKVKLAINTKQLEEILSEQVNTEALIEKMRMAASSAASLTPRRTKSSWVVGWKPALSNVFKAPIIVNEKMRQS</sequence>
<dbReference type="InterPro" id="IPR025322">
    <property type="entry name" value="PADRE_dom"/>
</dbReference>
<dbReference type="Proteomes" id="UP001428341">
    <property type="component" value="Unassembled WGS sequence"/>
</dbReference>
<dbReference type="AlphaFoldDB" id="A0AAP0M2Y5"/>
<accession>A0AAP0M2Y5</accession>
<proteinExistence type="predicted"/>
<protein>
    <submittedName>
        <fullName evidence="1">Uncharacterized protein</fullName>
    </submittedName>
</protein>
<reference evidence="1 2" key="1">
    <citation type="submission" date="2024-05" db="EMBL/GenBank/DDBJ databases">
        <title>Haplotype-resolved chromosome-level genome assembly of Huyou (Citrus changshanensis).</title>
        <authorList>
            <person name="Miao C."/>
            <person name="Chen W."/>
            <person name="Wu Y."/>
            <person name="Wang L."/>
            <person name="Zhao S."/>
            <person name="Grierson D."/>
            <person name="Xu C."/>
            <person name="Chen K."/>
        </authorList>
    </citation>
    <scope>NUCLEOTIDE SEQUENCE [LARGE SCALE GENOMIC DNA]</scope>
    <source>
        <strain evidence="1">01-14</strain>
        <tissue evidence="1">Leaf</tissue>
    </source>
</reference>